<accession>A0ABD5YGW8</accession>
<proteinExistence type="predicted"/>
<dbReference type="AlphaFoldDB" id="A0ABD5YGW8"/>
<dbReference type="Gene3D" id="3.20.20.140">
    <property type="entry name" value="Metal-dependent hydrolases"/>
    <property type="match status" value="1"/>
</dbReference>
<reference evidence="3 4" key="1">
    <citation type="journal article" date="2019" name="Int. J. Syst. Evol. Microbiol.">
        <title>The Global Catalogue of Microorganisms (GCM) 10K type strain sequencing project: providing services to taxonomists for standard genome sequencing and annotation.</title>
        <authorList>
            <consortium name="The Broad Institute Genomics Platform"/>
            <consortium name="The Broad Institute Genome Sequencing Center for Infectious Disease"/>
            <person name="Wu L."/>
            <person name="Ma J."/>
        </authorList>
    </citation>
    <scope>NUCLEOTIDE SEQUENCE [LARGE SCALE GENOMIC DNA]</scope>
    <source>
        <strain evidence="3 4">RDMS1</strain>
    </source>
</reference>
<gene>
    <name evidence="3" type="ORF">ACFQL7_01245</name>
</gene>
<organism evidence="3 4">
    <name type="scientific">Halocatena marina</name>
    <dbReference type="NCBI Taxonomy" id="2934937"/>
    <lineage>
        <taxon>Archaea</taxon>
        <taxon>Methanobacteriati</taxon>
        <taxon>Methanobacteriota</taxon>
        <taxon>Stenosarchaea group</taxon>
        <taxon>Halobacteria</taxon>
        <taxon>Halobacteriales</taxon>
        <taxon>Natronomonadaceae</taxon>
        <taxon>Halocatena</taxon>
    </lineage>
</organism>
<comment type="caution">
    <text evidence="3">The sequence shown here is derived from an EMBL/GenBank/DDBJ whole genome shotgun (WGS) entry which is preliminary data.</text>
</comment>
<keyword evidence="4" id="KW-1185">Reference proteome</keyword>
<evidence type="ECO:0000313" key="3">
    <source>
        <dbReference type="EMBL" id="MFC7188609.1"/>
    </source>
</evidence>
<dbReference type="InterPro" id="IPR032466">
    <property type="entry name" value="Metal_Hydrolase"/>
</dbReference>
<keyword evidence="1" id="KW-0456">Lyase</keyword>
<sequence length="277" mass="31778">MENSDIPVVDAWMQHPTEEFHNHEMFASLRRWQGDETAPEIPLEWTIQAYENAGVDTALISAWWGPEGPLLSNDYVADIVSERPELFTGIGSVPLNNPMEAIEEVRRCVQELGFVGIRNIPWLWELPPDDRRYYPVYAECVEQEVPFCLQVGHTGPLKPSEMGRPIPYLDTVAREFPDLTIVAGHIGHPWTAEMMALATKYENVYIDTSAYKPKRYPDEFVEFLRTYGRENVLFGTNYPMIQPGDCLNSLDTLDLDEETKELFLYKNAERAFDISVV</sequence>
<dbReference type="InterPro" id="IPR006680">
    <property type="entry name" value="Amidohydro-rel"/>
</dbReference>
<dbReference type="RefSeq" id="WP_264555356.1">
    <property type="nucleotide sequence ID" value="NZ_CP109979.1"/>
</dbReference>
<protein>
    <submittedName>
        <fullName evidence="3">Amidohydrolase family protein</fullName>
    </submittedName>
</protein>
<name>A0ABD5YGW8_9EURY</name>
<dbReference type="GeneID" id="76198163"/>
<dbReference type="PANTHER" id="PTHR21240:SF19">
    <property type="entry name" value="CATALYTIC_ HYDROLASE"/>
    <property type="match status" value="1"/>
</dbReference>
<evidence type="ECO:0000259" key="2">
    <source>
        <dbReference type="Pfam" id="PF04909"/>
    </source>
</evidence>
<evidence type="ECO:0000256" key="1">
    <source>
        <dbReference type="ARBA" id="ARBA00023239"/>
    </source>
</evidence>
<dbReference type="PANTHER" id="PTHR21240">
    <property type="entry name" value="2-AMINO-3-CARBOXYLMUCONATE-6-SEMIALDEHYDE DECARBOXYLASE"/>
    <property type="match status" value="1"/>
</dbReference>
<feature type="domain" description="Amidohydrolase-related" evidence="2">
    <location>
        <begin position="72"/>
        <end position="273"/>
    </location>
</feature>
<dbReference type="SUPFAM" id="SSF51556">
    <property type="entry name" value="Metallo-dependent hydrolases"/>
    <property type="match status" value="1"/>
</dbReference>
<dbReference type="GO" id="GO:0016829">
    <property type="term" value="F:lyase activity"/>
    <property type="evidence" value="ECO:0007669"/>
    <property type="project" value="UniProtKB-KW"/>
</dbReference>
<evidence type="ECO:0000313" key="4">
    <source>
        <dbReference type="Proteomes" id="UP001596417"/>
    </source>
</evidence>
<dbReference type="Pfam" id="PF04909">
    <property type="entry name" value="Amidohydro_2"/>
    <property type="match status" value="1"/>
</dbReference>
<dbReference type="Proteomes" id="UP001596417">
    <property type="component" value="Unassembled WGS sequence"/>
</dbReference>
<dbReference type="EMBL" id="JBHTAX010000001">
    <property type="protein sequence ID" value="MFC7188609.1"/>
    <property type="molecule type" value="Genomic_DNA"/>
</dbReference>
<dbReference type="InterPro" id="IPR032465">
    <property type="entry name" value="ACMSD"/>
</dbReference>